<keyword evidence="4" id="KW-0413">Isomerase</keyword>
<reference evidence="6" key="3">
    <citation type="submission" date="2025-09" db="UniProtKB">
        <authorList>
            <consortium name="Ensembl"/>
        </authorList>
    </citation>
    <scope>IDENTIFICATION</scope>
    <source>
        <strain evidence="6">Isolate ISIS603380</strain>
    </source>
</reference>
<evidence type="ECO:0000256" key="2">
    <source>
        <dbReference type="ARBA" id="ARBA00013194"/>
    </source>
</evidence>
<dbReference type="InterPro" id="IPR024936">
    <property type="entry name" value="Cyclophilin-type_PPIase"/>
</dbReference>
<dbReference type="GO" id="GO:0006457">
    <property type="term" value="P:protein folding"/>
    <property type="evidence" value="ECO:0007669"/>
    <property type="project" value="TreeGrafter"/>
</dbReference>
<reference evidence="6 7" key="1">
    <citation type="submission" date="2009-06" db="EMBL/GenBank/DDBJ databases">
        <title>The Genome Sequence of Loxodonta africana (African elephant).</title>
        <authorList>
            <person name="Di Palma F."/>
            <person name="Heiman D."/>
            <person name="Young S."/>
            <person name="Johnson J."/>
            <person name="Lander E.S."/>
            <person name="Lindblad-Toh K."/>
        </authorList>
    </citation>
    <scope>NUCLEOTIDE SEQUENCE [LARGE SCALE GENOMIC DNA]</scope>
    <source>
        <strain evidence="6 7">Isolate ISIS603380</strain>
    </source>
</reference>
<dbReference type="eggNOG" id="KOG0865">
    <property type="taxonomic scope" value="Eukaryota"/>
</dbReference>
<evidence type="ECO:0000313" key="6">
    <source>
        <dbReference type="Ensembl" id="ENSLAFP00000027193.1"/>
    </source>
</evidence>
<accession>G3UH85</accession>
<evidence type="ECO:0000259" key="5">
    <source>
        <dbReference type="PROSITE" id="PS50072"/>
    </source>
</evidence>
<dbReference type="GO" id="GO:0016018">
    <property type="term" value="F:cyclosporin A binding"/>
    <property type="evidence" value="ECO:0007669"/>
    <property type="project" value="TreeGrafter"/>
</dbReference>
<dbReference type="PANTHER" id="PTHR11071">
    <property type="entry name" value="PEPTIDYL-PROLYL CIS-TRANS ISOMERASE"/>
    <property type="match status" value="1"/>
</dbReference>
<keyword evidence="3" id="KW-0697">Rotamase</keyword>
<name>G3UH85_LOXAF</name>
<dbReference type="Ensembl" id="ENSLAFT00000031376.1">
    <property type="protein sequence ID" value="ENSLAFP00000027193.1"/>
    <property type="gene ID" value="ENSLAFG00000030655.1"/>
</dbReference>
<dbReference type="PIRSF" id="PIRSF001467">
    <property type="entry name" value="Peptidylpro_ismrse"/>
    <property type="match status" value="1"/>
</dbReference>
<dbReference type="PROSITE" id="PS50072">
    <property type="entry name" value="CSA_PPIASE_2"/>
    <property type="match status" value="1"/>
</dbReference>
<dbReference type="Proteomes" id="UP000007646">
    <property type="component" value="Unassembled WGS sequence"/>
</dbReference>
<proteinExistence type="predicted"/>
<evidence type="ECO:0000256" key="4">
    <source>
        <dbReference type="ARBA" id="ARBA00023235"/>
    </source>
</evidence>
<feature type="domain" description="PPIase cyclophilin-type" evidence="5">
    <location>
        <begin position="1"/>
        <end position="111"/>
    </location>
</feature>
<dbReference type="AlphaFoldDB" id="G3UH85"/>
<dbReference type="HOGENOM" id="CLU_012062_4_2_1"/>
<dbReference type="GeneTree" id="ENSGT00950000183087"/>
<organism evidence="6 7">
    <name type="scientific">Loxodonta africana</name>
    <name type="common">African elephant</name>
    <dbReference type="NCBI Taxonomy" id="9785"/>
    <lineage>
        <taxon>Eukaryota</taxon>
        <taxon>Metazoa</taxon>
        <taxon>Chordata</taxon>
        <taxon>Craniata</taxon>
        <taxon>Vertebrata</taxon>
        <taxon>Euteleostomi</taxon>
        <taxon>Mammalia</taxon>
        <taxon>Eutheria</taxon>
        <taxon>Afrotheria</taxon>
        <taxon>Proboscidea</taxon>
        <taxon>Elephantidae</taxon>
        <taxon>Loxodonta</taxon>
    </lineage>
</organism>
<reference evidence="6" key="2">
    <citation type="submission" date="2025-08" db="UniProtKB">
        <authorList>
            <consortium name="Ensembl"/>
        </authorList>
    </citation>
    <scope>IDENTIFICATION</scope>
    <source>
        <strain evidence="6">Isolate ISIS603380</strain>
    </source>
</reference>
<dbReference type="Gene3D" id="2.40.100.10">
    <property type="entry name" value="Cyclophilin-like"/>
    <property type="match status" value="1"/>
</dbReference>
<dbReference type="PANTHER" id="PTHR11071:SF548">
    <property type="entry name" value="PEPTIDYL-PROLYL CIS-TRANS ISOMERASE"/>
    <property type="match status" value="1"/>
</dbReference>
<evidence type="ECO:0000256" key="1">
    <source>
        <dbReference type="ARBA" id="ARBA00000971"/>
    </source>
</evidence>
<dbReference type="EC" id="5.2.1.8" evidence="2"/>
<sequence length="139" mass="15688">FLPKFPKVGENASALCTGDARFGYKDYSFTELLPWNKGNKTICQGGDFTSLAGSGRQVHLWGEYADESFILKHMNFGMVTMENATPKVNGSWFFICTAESDWLNDNHIPFGMNIVEVMECFESRIAKTNRKIAKCMQLP</sequence>
<dbReference type="InterPro" id="IPR002130">
    <property type="entry name" value="Cyclophilin-type_PPIase_dom"/>
</dbReference>
<dbReference type="GO" id="GO:0005737">
    <property type="term" value="C:cytoplasm"/>
    <property type="evidence" value="ECO:0007669"/>
    <property type="project" value="TreeGrafter"/>
</dbReference>
<comment type="catalytic activity">
    <reaction evidence="1">
        <text>[protein]-peptidylproline (omega=180) = [protein]-peptidylproline (omega=0)</text>
        <dbReference type="Rhea" id="RHEA:16237"/>
        <dbReference type="Rhea" id="RHEA-COMP:10747"/>
        <dbReference type="Rhea" id="RHEA-COMP:10748"/>
        <dbReference type="ChEBI" id="CHEBI:83833"/>
        <dbReference type="ChEBI" id="CHEBI:83834"/>
        <dbReference type="EC" id="5.2.1.8"/>
    </reaction>
</comment>
<dbReference type="GO" id="GO:0003755">
    <property type="term" value="F:peptidyl-prolyl cis-trans isomerase activity"/>
    <property type="evidence" value="ECO:0007669"/>
    <property type="project" value="UniProtKB-KW"/>
</dbReference>
<evidence type="ECO:0000256" key="3">
    <source>
        <dbReference type="ARBA" id="ARBA00023110"/>
    </source>
</evidence>
<dbReference type="SUPFAM" id="SSF50891">
    <property type="entry name" value="Cyclophilin-like"/>
    <property type="match status" value="1"/>
</dbReference>
<dbReference type="STRING" id="9785.ENSLAFP00000027193"/>
<dbReference type="Pfam" id="PF00160">
    <property type="entry name" value="Pro_isomerase"/>
    <property type="match status" value="1"/>
</dbReference>
<dbReference type="InParanoid" id="G3UH85"/>
<protein>
    <recommendedName>
        <fullName evidence="2">peptidylprolyl isomerase</fullName>
        <ecNumber evidence="2">5.2.1.8</ecNumber>
    </recommendedName>
</protein>
<dbReference type="InterPro" id="IPR029000">
    <property type="entry name" value="Cyclophilin-like_dom_sf"/>
</dbReference>
<keyword evidence="7" id="KW-1185">Reference proteome</keyword>
<evidence type="ECO:0000313" key="7">
    <source>
        <dbReference type="Proteomes" id="UP000007646"/>
    </source>
</evidence>